<evidence type="ECO:0000256" key="4">
    <source>
        <dbReference type="ARBA" id="ARBA00022475"/>
    </source>
</evidence>
<feature type="domain" description="Major facilitator superfamily (MFS) profile" evidence="10">
    <location>
        <begin position="25"/>
        <end position="410"/>
    </location>
</feature>
<evidence type="ECO:0000256" key="8">
    <source>
        <dbReference type="SAM" id="MobiDB-lite"/>
    </source>
</evidence>
<dbReference type="CDD" id="cd17320">
    <property type="entry name" value="MFS_MdfA_MDR_like"/>
    <property type="match status" value="1"/>
</dbReference>
<feature type="transmembrane region" description="Helical" evidence="9">
    <location>
        <begin position="267"/>
        <end position="287"/>
    </location>
</feature>
<reference evidence="11 12" key="1">
    <citation type="submission" date="2020-07" db="EMBL/GenBank/DDBJ databases">
        <title>Genomic Encyclopedia of Type Strains, Phase III (KMG-III): the genomes of soil and plant-associated and newly described type strains.</title>
        <authorList>
            <person name="Whitman W."/>
        </authorList>
    </citation>
    <scope>NUCLEOTIDE SEQUENCE [LARGE SCALE GENOMIC DNA]</scope>
    <source>
        <strain evidence="11 12">CECT 8576</strain>
    </source>
</reference>
<organism evidence="11 12">
    <name type="scientific">Actinopolyspora biskrensis</name>
    <dbReference type="NCBI Taxonomy" id="1470178"/>
    <lineage>
        <taxon>Bacteria</taxon>
        <taxon>Bacillati</taxon>
        <taxon>Actinomycetota</taxon>
        <taxon>Actinomycetes</taxon>
        <taxon>Actinopolysporales</taxon>
        <taxon>Actinopolysporaceae</taxon>
        <taxon>Actinopolyspora</taxon>
    </lineage>
</organism>
<feature type="transmembrane region" description="Helical" evidence="9">
    <location>
        <begin position="92"/>
        <end position="113"/>
    </location>
</feature>
<dbReference type="PANTHER" id="PTHR23502:SF132">
    <property type="entry name" value="POLYAMINE TRANSPORTER 2-RELATED"/>
    <property type="match status" value="1"/>
</dbReference>
<dbReference type="InterPro" id="IPR004812">
    <property type="entry name" value="Efflux_drug-R_Bcr/CmlA"/>
</dbReference>
<dbReference type="InterPro" id="IPR005829">
    <property type="entry name" value="Sugar_transporter_CS"/>
</dbReference>
<dbReference type="RefSeq" id="WP_343075310.1">
    <property type="nucleotide sequence ID" value="NZ_JACBYW010000006.1"/>
</dbReference>
<feature type="region of interest" description="Disordered" evidence="8">
    <location>
        <begin position="1"/>
        <end position="20"/>
    </location>
</feature>
<evidence type="ECO:0000313" key="11">
    <source>
        <dbReference type="EMBL" id="NYH80150.1"/>
    </source>
</evidence>
<evidence type="ECO:0000256" key="5">
    <source>
        <dbReference type="ARBA" id="ARBA00022692"/>
    </source>
</evidence>
<evidence type="ECO:0000256" key="2">
    <source>
        <dbReference type="ARBA" id="ARBA00006236"/>
    </source>
</evidence>
<protein>
    <submittedName>
        <fullName evidence="11">DHA1 family bicyclomycin/chloramphenicol resistance-like MFS transporter</fullName>
    </submittedName>
</protein>
<comment type="similarity">
    <text evidence="2">Belongs to the major facilitator superfamily. Bcr/CmlA family.</text>
</comment>
<keyword evidence="3" id="KW-0813">Transport</keyword>
<feature type="transmembrane region" description="Helical" evidence="9">
    <location>
        <begin position="357"/>
        <end position="377"/>
    </location>
</feature>
<dbReference type="SUPFAM" id="SSF103473">
    <property type="entry name" value="MFS general substrate transporter"/>
    <property type="match status" value="1"/>
</dbReference>
<dbReference type="Pfam" id="PF07690">
    <property type="entry name" value="MFS_1"/>
    <property type="match status" value="1"/>
</dbReference>
<dbReference type="PROSITE" id="PS50850">
    <property type="entry name" value="MFS"/>
    <property type="match status" value="1"/>
</dbReference>
<comment type="caution">
    <text evidence="11">The sequence shown here is derived from an EMBL/GenBank/DDBJ whole genome shotgun (WGS) entry which is preliminary data.</text>
</comment>
<evidence type="ECO:0000256" key="7">
    <source>
        <dbReference type="ARBA" id="ARBA00023136"/>
    </source>
</evidence>
<keyword evidence="7 9" id="KW-0472">Membrane</keyword>
<feature type="transmembrane region" description="Helical" evidence="9">
    <location>
        <begin position="229"/>
        <end position="247"/>
    </location>
</feature>
<dbReference type="PROSITE" id="PS00216">
    <property type="entry name" value="SUGAR_TRANSPORT_1"/>
    <property type="match status" value="1"/>
</dbReference>
<feature type="transmembrane region" description="Helical" evidence="9">
    <location>
        <begin position="119"/>
        <end position="137"/>
    </location>
</feature>
<feature type="transmembrane region" description="Helical" evidence="9">
    <location>
        <begin position="383"/>
        <end position="405"/>
    </location>
</feature>
<comment type="subcellular location">
    <subcellularLocation>
        <location evidence="1">Cell membrane</location>
        <topology evidence="1">Multi-pass membrane protein</topology>
    </subcellularLocation>
</comment>
<dbReference type="GO" id="GO:1990961">
    <property type="term" value="P:xenobiotic detoxification by transmembrane export across the plasma membrane"/>
    <property type="evidence" value="ECO:0007669"/>
    <property type="project" value="InterPro"/>
</dbReference>
<evidence type="ECO:0000256" key="1">
    <source>
        <dbReference type="ARBA" id="ARBA00004651"/>
    </source>
</evidence>
<evidence type="ECO:0000256" key="6">
    <source>
        <dbReference type="ARBA" id="ARBA00022989"/>
    </source>
</evidence>
<dbReference type="AlphaFoldDB" id="A0A852Z1T8"/>
<dbReference type="GO" id="GO:0042910">
    <property type="term" value="F:xenobiotic transmembrane transporter activity"/>
    <property type="evidence" value="ECO:0007669"/>
    <property type="project" value="InterPro"/>
</dbReference>
<evidence type="ECO:0000256" key="9">
    <source>
        <dbReference type="SAM" id="Phobius"/>
    </source>
</evidence>
<dbReference type="PANTHER" id="PTHR23502">
    <property type="entry name" value="MAJOR FACILITATOR SUPERFAMILY"/>
    <property type="match status" value="1"/>
</dbReference>
<dbReference type="EMBL" id="JACBYW010000006">
    <property type="protein sequence ID" value="NYH80150.1"/>
    <property type="molecule type" value="Genomic_DNA"/>
</dbReference>
<gene>
    <name evidence="11" type="ORF">FHR84_003499</name>
</gene>
<dbReference type="Gene3D" id="1.20.1720.10">
    <property type="entry name" value="Multidrug resistance protein D"/>
    <property type="match status" value="1"/>
</dbReference>
<proteinExistence type="inferred from homology"/>
<keyword evidence="4" id="KW-1003">Cell membrane</keyword>
<feature type="transmembrane region" description="Helical" evidence="9">
    <location>
        <begin position="21"/>
        <end position="39"/>
    </location>
</feature>
<feature type="transmembrane region" description="Helical" evidence="9">
    <location>
        <begin position="179"/>
        <end position="199"/>
    </location>
</feature>
<evidence type="ECO:0000313" key="12">
    <source>
        <dbReference type="Proteomes" id="UP000548304"/>
    </source>
</evidence>
<feature type="compositionally biased region" description="Basic and acidic residues" evidence="8">
    <location>
        <begin position="1"/>
        <end position="13"/>
    </location>
</feature>
<keyword evidence="12" id="KW-1185">Reference proteome</keyword>
<sequence>MHPAETRGPHVEPPRTQPPRHTGVLITVLAALSAVSPLATDMYVPGFPQLSAELNISSAGTQLSLTMFLLGLVVGQLFAGPLSDGLGRRRPLLVGSALFAACSAVCALAQNALTLDVARLLEGFTGAVGMVIARAVISDWYSGPAAARHFSVLSVLLGIAPVAAPVLGGVLVDRSSWRVVFWCLTGIGIALLLAVWSAVPESLPPQRRRRGGLAASFASMRGLLTDRTFMGYVATLSCAFAAMFTYISGSSFVFQDLYGVSPTRYSLIFGVNALAMLVSSGSFGALTRRVRMNTVLTAGVALGLVATLAQLITDLLIGGGLITTWIFLFVTMLGMGAVLPGVMAIGQSLVPHAPGSASALIGAGQFLLAAVFSPLVGATGGSALPMATLMLAGFCCAALALLLLARPWRGAGEHLG</sequence>
<evidence type="ECO:0000256" key="3">
    <source>
        <dbReference type="ARBA" id="ARBA00022448"/>
    </source>
</evidence>
<feature type="transmembrane region" description="Helical" evidence="9">
    <location>
        <begin position="325"/>
        <end position="345"/>
    </location>
</feature>
<dbReference type="InterPro" id="IPR020846">
    <property type="entry name" value="MFS_dom"/>
</dbReference>
<keyword evidence="6 9" id="KW-1133">Transmembrane helix</keyword>
<dbReference type="Proteomes" id="UP000548304">
    <property type="component" value="Unassembled WGS sequence"/>
</dbReference>
<dbReference type="InterPro" id="IPR036259">
    <property type="entry name" value="MFS_trans_sf"/>
</dbReference>
<evidence type="ECO:0000259" key="10">
    <source>
        <dbReference type="PROSITE" id="PS50850"/>
    </source>
</evidence>
<feature type="transmembrane region" description="Helical" evidence="9">
    <location>
        <begin position="149"/>
        <end position="167"/>
    </location>
</feature>
<feature type="transmembrane region" description="Helical" evidence="9">
    <location>
        <begin position="59"/>
        <end position="80"/>
    </location>
</feature>
<dbReference type="InterPro" id="IPR011701">
    <property type="entry name" value="MFS"/>
</dbReference>
<dbReference type="GO" id="GO:0005886">
    <property type="term" value="C:plasma membrane"/>
    <property type="evidence" value="ECO:0007669"/>
    <property type="project" value="UniProtKB-SubCell"/>
</dbReference>
<keyword evidence="5 9" id="KW-0812">Transmembrane</keyword>
<feature type="transmembrane region" description="Helical" evidence="9">
    <location>
        <begin position="294"/>
        <end position="313"/>
    </location>
</feature>
<accession>A0A852Z1T8</accession>
<dbReference type="NCBIfam" id="TIGR00710">
    <property type="entry name" value="efflux_Bcr_CflA"/>
    <property type="match status" value="1"/>
</dbReference>
<name>A0A852Z1T8_9ACTN</name>